<dbReference type="EMBL" id="MN740491">
    <property type="protein sequence ID" value="QHU29642.1"/>
    <property type="molecule type" value="Genomic_DNA"/>
</dbReference>
<dbReference type="InterPro" id="IPR038765">
    <property type="entry name" value="Papain-like_cys_pep_sf"/>
</dbReference>
<reference evidence="1" key="1">
    <citation type="journal article" date="2020" name="Nature">
        <title>Giant virus diversity and host interactions through global metagenomics.</title>
        <authorList>
            <person name="Schulz F."/>
            <person name="Roux S."/>
            <person name="Paez-Espino D."/>
            <person name="Jungbluth S."/>
            <person name="Walsh D.A."/>
            <person name="Denef V.J."/>
            <person name="McMahon K.D."/>
            <person name="Konstantinidis K.T."/>
            <person name="Eloe-Fadrosh E.A."/>
            <person name="Kyrpides N.C."/>
            <person name="Woyke T."/>
        </authorList>
    </citation>
    <scope>NUCLEOTIDE SEQUENCE</scope>
    <source>
        <strain evidence="1">GVMAG-M-3300027804-48</strain>
    </source>
</reference>
<name>A0A6C0LKC6_9ZZZZ</name>
<sequence>MSFCSPGAFDKKICYSNRSLRLIAVAYNHMKPSDKITLSDDNNELYHNIKEKLDKFLKITYSSHWAWLDIIRYLNRNQNYKISRAMKEIEDTELKPAQPSEWINNKTEWLSNYDIQNVLGQYEKDKTFNYKFLGVFTIDFGLKNKDGTCKYYSECDINMKNVINSGKKYFGFITNLCKYDEPGTHWTSSFFILDPTKNNYGAYYYDSVKRPIPKLLKPVFLDIQKQMQRIYPNKKFNIMVNNVAHQKSNTECGVFSIAFQTRWLISLRDTDVQTSFADIVNYKQFNDDVMIMLRNKFYRPNIRTVLKTQ</sequence>
<dbReference type="AlphaFoldDB" id="A0A6C0LKC6"/>
<evidence type="ECO:0008006" key="2">
    <source>
        <dbReference type="Google" id="ProtNLM"/>
    </source>
</evidence>
<dbReference type="Gene3D" id="3.40.395.10">
    <property type="entry name" value="Adenoviral Proteinase, Chain A"/>
    <property type="match status" value="1"/>
</dbReference>
<organism evidence="1">
    <name type="scientific">viral metagenome</name>
    <dbReference type="NCBI Taxonomy" id="1070528"/>
    <lineage>
        <taxon>unclassified sequences</taxon>
        <taxon>metagenomes</taxon>
        <taxon>organismal metagenomes</taxon>
    </lineage>
</organism>
<dbReference type="SUPFAM" id="SSF54001">
    <property type="entry name" value="Cysteine proteinases"/>
    <property type="match status" value="1"/>
</dbReference>
<protein>
    <recommendedName>
        <fullName evidence="2">Ubiquitin-like protease family profile domain-containing protein</fullName>
    </recommendedName>
</protein>
<accession>A0A6C0LKC6</accession>
<proteinExistence type="predicted"/>
<evidence type="ECO:0000313" key="1">
    <source>
        <dbReference type="EMBL" id="QHU29642.1"/>
    </source>
</evidence>